<feature type="region of interest" description="Disordered" evidence="1">
    <location>
        <begin position="1"/>
        <end position="25"/>
    </location>
</feature>
<gene>
    <name evidence="2" type="ORF">O181_006031</name>
</gene>
<dbReference type="EMBL" id="AVOT02001264">
    <property type="protein sequence ID" value="MBW0466316.1"/>
    <property type="molecule type" value="Genomic_DNA"/>
</dbReference>
<accession>A0A9Q3GGE3</accession>
<name>A0A9Q3GGE3_9BASI</name>
<dbReference type="AlphaFoldDB" id="A0A9Q3GGE3"/>
<dbReference type="Proteomes" id="UP000765509">
    <property type="component" value="Unassembled WGS sequence"/>
</dbReference>
<evidence type="ECO:0000313" key="3">
    <source>
        <dbReference type="Proteomes" id="UP000765509"/>
    </source>
</evidence>
<reference evidence="2" key="1">
    <citation type="submission" date="2021-03" db="EMBL/GenBank/DDBJ databases">
        <title>Draft genome sequence of rust myrtle Austropuccinia psidii MF-1, a brazilian biotype.</title>
        <authorList>
            <person name="Quecine M.C."/>
            <person name="Pachon D.M.R."/>
            <person name="Bonatelli M.L."/>
            <person name="Correr F.H."/>
            <person name="Franceschini L.M."/>
            <person name="Leite T.F."/>
            <person name="Margarido G.R.A."/>
            <person name="Almeida C.A."/>
            <person name="Ferrarezi J.A."/>
            <person name="Labate C.A."/>
        </authorList>
    </citation>
    <scope>NUCLEOTIDE SEQUENCE</scope>
    <source>
        <strain evidence="2">MF-1</strain>
    </source>
</reference>
<evidence type="ECO:0000313" key="2">
    <source>
        <dbReference type="EMBL" id="MBW0466316.1"/>
    </source>
</evidence>
<protein>
    <submittedName>
        <fullName evidence="2">Uncharacterized protein</fullName>
    </submittedName>
</protein>
<organism evidence="2 3">
    <name type="scientific">Austropuccinia psidii MF-1</name>
    <dbReference type="NCBI Taxonomy" id="1389203"/>
    <lineage>
        <taxon>Eukaryota</taxon>
        <taxon>Fungi</taxon>
        <taxon>Dikarya</taxon>
        <taxon>Basidiomycota</taxon>
        <taxon>Pucciniomycotina</taxon>
        <taxon>Pucciniomycetes</taxon>
        <taxon>Pucciniales</taxon>
        <taxon>Sphaerophragmiaceae</taxon>
        <taxon>Austropuccinia</taxon>
    </lineage>
</organism>
<sequence length="95" mass="10494">MDRGARAVGHKNQKHGQNGQKCQKCPKFHISRRGGMIWQGPKQAMMPLNDLKIPFAPQKPRKGTRPLLNMHMEGIGARKDLKKLGPILGGGSAFI</sequence>
<keyword evidence="3" id="KW-1185">Reference proteome</keyword>
<comment type="caution">
    <text evidence="2">The sequence shown here is derived from an EMBL/GenBank/DDBJ whole genome shotgun (WGS) entry which is preliminary data.</text>
</comment>
<proteinExistence type="predicted"/>
<evidence type="ECO:0000256" key="1">
    <source>
        <dbReference type="SAM" id="MobiDB-lite"/>
    </source>
</evidence>